<protein>
    <submittedName>
        <fullName evidence="1">Uncharacterized protein</fullName>
    </submittedName>
</protein>
<sequence length="109" mass="12577">MIKTIVVIVIVEELFVLNPITWQKLEVFTSDDFSINKTWKVTGNDWTIDGGDELVENIVNGPDILNEWNATAKAKKDSYMEWLLTETDDVALIETVFTSFTFDLIQFWV</sequence>
<comment type="caution">
    <text evidence="1">The sequence shown here is derived from an EMBL/GenBank/DDBJ whole genome shotgun (WGS) entry which is preliminary data.</text>
</comment>
<dbReference type="AlphaFoldDB" id="X1VYB4"/>
<evidence type="ECO:0000313" key="1">
    <source>
        <dbReference type="EMBL" id="GAJ17140.1"/>
    </source>
</evidence>
<reference evidence="1" key="1">
    <citation type="journal article" date="2014" name="Front. Microbiol.">
        <title>High frequency of phylogenetically diverse reductive dehalogenase-homologous genes in deep subseafloor sedimentary metagenomes.</title>
        <authorList>
            <person name="Kawai M."/>
            <person name="Futagami T."/>
            <person name="Toyoda A."/>
            <person name="Takaki Y."/>
            <person name="Nishi S."/>
            <person name="Hori S."/>
            <person name="Arai W."/>
            <person name="Tsubouchi T."/>
            <person name="Morono Y."/>
            <person name="Uchiyama I."/>
            <person name="Ito T."/>
            <person name="Fujiyama A."/>
            <person name="Inagaki F."/>
            <person name="Takami H."/>
        </authorList>
    </citation>
    <scope>NUCLEOTIDE SEQUENCE</scope>
    <source>
        <strain evidence="1">Expedition CK06-06</strain>
    </source>
</reference>
<accession>X1VYB4</accession>
<dbReference type="EMBL" id="BARW01040296">
    <property type="protein sequence ID" value="GAJ17140.1"/>
    <property type="molecule type" value="Genomic_DNA"/>
</dbReference>
<organism evidence="1">
    <name type="scientific">marine sediment metagenome</name>
    <dbReference type="NCBI Taxonomy" id="412755"/>
    <lineage>
        <taxon>unclassified sequences</taxon>
        <taxon>metagenomes</taxon>
        <taxon>ecological metagenomes</taxon>
    </lineage>
</organism>
<proteinExistence type="predicted"/>
<gene>
    <name evidence="1" type="ORF">S12H4_60964</name>
</gene>
<feature type="non-terminal residue" evidence="1">
    <location>
        <position position="109"/>
    </location>
</feature>
<name>X1VYB4_9ZZZZ</name>